<evidence type="ECO:0000256" key="8">
    <source>
        <dbReference type="NCBIfam" id="TIGR00019"/>
    </source>
</evidence>
<accession>A0A846QJ57</accession>
<dbReference type="Gene3D" id="3.30.70.1660">
    <property type="match status" value="1"/>
</dbReference>
<keyword evidence="4 7" id="KW-0488">Methylation</keyword>
<keyword evidence="5 7" id="KW-0963">Cytoplasm</keyword>
<evidence type="ECO:0000313" key="11">
    <source>
        <dbReference type="EMBL" id="NJB68906.1"/>
    </source>
</evidence>
<evidence type="ECO:0000259" key="10">
    <source>
        <dbReference type="PROSITE" id="PS00745"/>
    </source>
</evidence>
<evidence type="ECO:0000313" key="12">
    <source>
        <dbReference type="Proteomes" id="UP000580856"/>
    </source>
</evidence>
<dbReference type="FunFam" id="3.30.70.1660:FF:000004">
    <property type="entry name" value="Peptide chain release factor 1"/>
    <property type="match status" value="1"/>
</dbReference>
<feature type="modified residue" description="N5-methylglutamine" evidence="7">
    <location>
        <position position="232"/>
    </location>
</feature>
<comment type="subcellular location">
    <subcellularLocation>
        <location evidence="2 7">Cytoplasm</location>
    </subcellularLocation>
</comment>
<dbReference type="PANTHER" id="PTHR43804">
    <property type="entry name" value="LD18447P"/>
    <property type="match status" value="1"/>
</dbReference>
<dbReference type="Pfam" id="PF03462">
    <property type="entry name" value="PCRF"/>
    <property type="match status" value="1"/>
</dbReference>
<dbReference type="FunFam" id="3.30.160.20:FF:000004">
    <property type="entry name" value="Peptide chain release factor 1"/>
    <property type="match status" value="1"/>
</dbReference>
<comment type="function">
    <text evidence="1 7">Peptide chain release factor 1 directs the termination of translation in response to the peptide chain termination codons UAG and UAA.</text>
</comment>
<dbReference type="PROSITE" id="PS00745">
    <property type="entry name" value="RF_PROK_I"/>
    <property type="match status" value="1"/>
</dbReference>
<dbReference type="SMART" id="SM00937">
    <property type="entry name" value="PCRF"/>
    <property type="match status" value="1"/>
</dbReference>
<evidence type="ECO:0000256" key="6">
    <source>
        <dbReference type="ARBA" id="ARBA00022917"/>
    </source>
</evidence>
<evidence type="ECO:0000256" key="4">
    <source>
        <dbReference type="ARBA" id="ARBA00022481"/>
    </source>
</evidence>
<dbReference type="InterPro" id="IPR045853">
    <property type="entry name" value="Pep_chain_release_fac_I_sf"/>
</dbReference>
<protein>
    <recommendedName>
        <fullName evidence="7 8">Peptide chain release factor 1</fullName>
        <shortName evidence="7">RF-1</shortName>
    </recommendedName>
</protein>
<feature type="coiled-coil region" evidence="9">
    <location>
        <begin position="44"/>
        <end position="93"/>
    </location>
</feature>
<dbReference type="InterPro" id="IPR004373">
    <property type="entry name" value="RF-1"/>
</dbReference>
<dbReference type="HAMAP" id="MF_00093">
    <property type="entry name" value="Rel_fac_1"/>
    <property type="match status" value="1"/>
</dbReference>
<dbReference type="RefSeq" id="WP_167941936.1">
    <property type="nucleotide sequence ID" value="NZ_JAATJA010000002.1"/>
</dbReference>
<keyword evidence="9" id="KW-0175">Coiled coil</keyword>
<dbReference type="Gene3D" id="6.10.140.1950">
    <property type="match status" value="1"/>
</dbReference>
<dbReference type="EMBL" id="JAATJA010000002">
    <property type="protein sequence ID" value="NJB68906.1"/>
    <property type="molecule type" value="Genomic_DNA"/>
</dbReference>
<comment type="PTM">
    <text evidence="7">Methylated by PrmC. Methylation increases the termination efficiency of RF1.</text>
</comment>
<gene>
    <name evidence="7" type="primary">prfA</name>
    <name evidence="11" type="ORF">GGQ74_002579</name>
</gene>
<proteinExistence type="inferred from homology"/>
<dbReference type="GO" id="GO:0005829">
    <property type="term" value="C:cytosol"/>
    <property type="evidence" value="ECO:0007669"/>
    <property type="project" value="UniProtKB-ARBA"/>
</dbReference>
<dbReference type="GO" id="GO:0016149">
    <property type="term" value="F:translation release factor activity, codon specific"/>
    <property type="evidence" value="ECO:0007669"/>
    <property type="project" value="UniProtKB-UniRule"/>
</dbReference>
<evidence type="ECO:0000256" key="9">
    <source>
        <dbReference type="SAM" id="Coils"/>
    </source>
</evidence>
<comment type="caution">
    <text evidence="11">The sequence shown here is derived from an EMBL/GenBank/DDBJ whole genome shotgun (WGS) entry which is preliminary data.</text>
</comment>
<evidence type="ECO:0000256" key="7">
    <source>
        <dbReference type="HAMAP-Rule" id="MF_00093"/>
    </source>
</evidence>
<keyword evidence="12" id="KW-1185">Reference proteome</keyword>
<dbReference type="NCBIfam" id="TIGR00019">
    <property type="entry name" value="prfA"/>
    <property type="match status" value="1"/>
</dbReference>
<feature type="domain" description="Prokaryotic-type class I peptide chain release factors" evidence="10">
    <location>
        <begin position="225"/>
        <end position="241"/>
    </location>
</feature>
<dbReference type="SUPFAM" id="SSF75620">
    <property type="entry name" value="Release factor"/>
    <property type="match status" value="1"/>
</dbReference>
<keyword evidence="6 7" id="KW-0648">Protein biosynthesis</keyword>
<evidence type="ECO:0000256" key="5">
    <source>
        <dbReference type="ARBA" id="ARBA00022490"/>
    </source>
</evidence>
<dbReference type="PANTHER" id="PTHR43804:SF7">
    <property type="entry name" value="LD18447P"/>
    <property type="match status" value="1"/>
</dbReference>
<dbReference type="NCBIfam" id="NF001859">
    <property type="entry name" value="PRK00591.1"/>
    <property type="match status" value="1"/>
</dbReference>
<sequence length="357" mass="40784">MFAKLDSIERKFEELELELSSPEVFNDQERYRKLTKTHSDLGEIVKVYREYRKLEENLRDNREMLHDADADIRDMARAEIEEIEERLPELERELQILLLPKDPLDEKNIILEIRAGTGGEEAGLFAADLFRMYMRYAERNGWRTEMMSASDTGTGGYKEVIASVSGDHVYSRLKFESGIHRVQRVPATESQGRIHTSAVTVAIMPEAEEVEVDIAPEDLRIDVYRSSGPGGQSVNTTDSAIRVTHLPTGLVVTCQDEKSQHKNKAKAIKVLRSRLFQLEQDRVHQEQADARRAQVGTGDRSGRIRTYNFPQSRVTDHRINLTLYRLDEVLQGEMGELVDALVSHYQAEALKQQAEEA</sequence>
<reference evidence="11 12" key="1">
    <citation type="submission" date="2020-03" db="EMBL/GenBank/DDBJ databases">
        <title>Genomic Encyclopedia of Type Strains, Phase IV (KMG-IV): sequencing the most valuable type-strain genomes for metagenomic binning, comparative biology and taxonomic classification.</title>
        <authorList>
            <person name="Goeker M."/>
        </authorList>
    </citation>
    <scope>NUCLEOTIDE SEQUENCE [LARGE SCALE GENOMIC DNA]</scope>
    <source>
        <strain evidence="11 12">DSM 24233</strain>
    </source>
</reference>
<dbReference type="Proteomes" id="UP000580856">
    <property type="component" value="Unassembled WGS sequence"/>
</dbReference>
<dbReference type="FunFam" id="3.30.70.1660:FF:000002">
    <property type="entry name" value="Peptide chain release factor 1"/>
    <property type="match status" value="1"/>
</dbReference>
<organism evidence="11 12">
    <name type="scientific">Desulfobaculum xiamenense</name>
    <dbReference type="NCBI Taxonomy" id="995050"/>
    <lineage>
        <taxon>Bacteria</taxon>
        <taxon>Pseudomonadati</taxon>
        <taxon>Thermodesulfobacteriota</taxon>
        <taxon>Desulfovibrionia</taxon>
        <taxon>Desulfovibrionales</taxon>
        <taxon>Desulfovibrionaceae</taxon>
        <taxon>Desulfobaculum</taxon>
    </lineage>
</organism>
<dbReference type="AlphaFoldDB" id="A0A846QJ57"/>
<comment type="similarity">
    <text evidence="3 7">Belongs to the prokaryotic/mitochondrial release factor family.</text>
</comment>
<dbReference type="Gene3D" id="3.30.160.20">
    <property type="match status" value="1"/>
</dbReference>
<evidence type="ECO:0000256" key="2">
    <source>
        <dbReference type="ARBA" id="ARBA00004496"/>
    </source>
</evidence>
<dbReference type="InterPro" id="IPR000352">
    <property type="entry name" value="Pep_chain_release_fac_I"/>
</dbReference>
<dbReference type="InterPro" id="IPR050057">
    <property type="entry name" value="Prokaryotic/Mito_RF"/>
</dbReference>
<dbReference type="InterPro" id="IPR005139">
    <property type="entry name" value="PCRF"/>
</dbReference>
<evidence type="ECO:0000256" key="3">
    <source>
        <dbReference type="ARBA" id="ARBA00010835"/>
    </source>
</evidence>
<evidence type="ECO:0000256" key="1">
    <source>
        <dbReference type="ARBA" id="ARBA00002986"/>
    </source>
</evidence>
<name>A0A846QJ57_9BACT</name>
<dbReference type="Pfam" id="PF00472">
    <property type="entry name" value="RF-1"/>
    <property type="match status" value="1"/>
</dbReference>